<feature type="domain" description="Protein kinase" evidence="1">
    <location>
        <begin position="1"/>
        <end position="168"/>
    </location>
</feature>
<evidence type="ECO:0000313" key="4">
    <source>
        <dbReference type="Proteomes" id="UP000011087"/>
    </source>
</evidence>
<name>L1J1U6_GUITC</name>
<dbReference type="HOGENOM" id="CLU_1673710_0_0_1"/>
<dbReference type="RefSeq" id="XP_005829242.1">
    <property type="nucleotide sequence ID" value="XM_005829185.1"/>
</dbReference>
<reference evidence="3" key="3">
    <citation type="submission" date="2016-03" db="UniProtKB">
        <authorList>
            <consortium name="EnsemblProtists"/>
        </authorList>
    </citation>
    <scope>IDENTIFICATION</scope>
</reference>
<reference evidence="4" key="2">
    <citation type="submission" date="2012-11" db="EMBL/GenBank/DDBJ databases">
        <authorList>
            <person name="Kuo A."/>
            <person name="Curtis B.A."/>
            <person name="Tanifuji G."/>
            <person name="Burki F."/>
            <person name="Gruber A."/>
            <person name="Irimia M."/>
            <person name="Maruyama S."/>
            <person name="Arias M.C."/>
            <person name="Ball S.G."/>
            <person name="Gile G.H."/>
            <person name="Hirakawa Y."/>
            <person name="Hopkins J.F."/>
            <person name="Rensing S.A."/>
            <person name="Schmutz J."/>
            <person name="Symeonidi A."/>
            <person name="Elias M."/>
            <person name="Eveleigh R.J."/>
            <person name="Herman E.K."/>
            <person name="Klute M.J."/>
            <person name="Nakayama T."/>
            <person name="Obornik M."/>
            <person name="Reyes-Prieto A."/>
            <person name="Armbrust E.V."/>
            <person name="Aves S.J."/>
            <person name="Beiko R.G."/>
            <person name="Coutinho P."/>
            <person name="Dacks J.B."/>
            <person name="Durnford D.G."/>
            <person name="Fast N.M."/>
            <person name="Green B.R."/>
            <person name="Grisdale C."/>
            <person name="Hempe F."/>
            <person name="Henrissat B."/>
            <person name="Hoppner M.P."/>
            <person name="Ishida K.-I."/>
            <person name="Kim E."/>
            <person name="Koreny L."/>
            <person name="Kroth P.G."/>
            <person name="Liu Y."/>
            <person name="Malik S.-B."/>
            <person name="Maier U.G."/>
            <person name="McRose D."/>
            <person name="Mock T."/>
            <person name="Neilson J.A."/>
            <person name="Onodera N.T."/>
            <person name="Poole A.M."/>
            <person name="Pritham E.J."/>
            <person name="Richards T.A."/>
            <person name="Rocap G."/>
            <person name="Roy S.W."/>
            <person name="Sarai C."/>
            <person name="Schaack S."/>
            <person name="Shirato S."/>
            <person name="Slamovits C.H."/>
            <person name="Spencer D.F."/>
            <person name="Suzuki S."/>
            <person name="Worden A.Z."/>
            <person name="Zauner S."/>
            <person name="Barry K."/>
            <person name="Bell C."/>
            <person name="Bharti A.K."/>
            <person name="Crow J.A."/>
            <person name="Grimwood J."/>
            <person name="Kramer R."/>
            <person name="Lindquist E."/>
            <person name="Lucas S."/>
            <person name="Salamov A."/>
            <person name="McFadden G.I."/>
            <person name="Lane C.E."/>
            <person name="Keeling P.J."/>
            <person name="Gray M.W."/>
            <person name="Grigoriev I.V."/>
            <person name="Archibald J.M."/>
        </authorList>
    </citation>
    <scope>NUCLEOTIDE SEQUENCE</scope>
    <source>
        <strain evidence="4">CCMP2712</strain>
    </source>
</reference>
<feature type="non-terminal residue" evidence="2">
    <location>
        <position position="168"/>
    </location>
</feature>
<dbReference type="SUPFAM" id="SSF56112">
    <property type="entry name" value="Protein kinase-like (PK-like)"/>
    <property type="match status" value="1"/>
</dbReference>
<dbReference type="OrthoDB" id="4062651at2759"/>
<reference evidence="2 4" key="1">
    <citation type="journal article" date="2012" name="Nature">
        <title>Algal genomes reveal evolutionary mosaicism and the fate of nucleomorphs.</title>
        <authorList>
            <consortium name="DOE Joint Genome Institute"/>
            <person name="Curtis B.A."/>
            <person name="Tanifuji G."/>
            <person name="Burki F."/>
            <person name="Gruber A."/>
            <person name="Irimia M."/>
            <person name="Maruyama S."/>
            <person name="Arias M.C."/>
            <person name="Ball S.G."/>
            <person name="Gile G.H."/>
            <person name="Hirakawa Y."/>
            <person name="Hopkins J.F."/>
            <person name="Kuo A."/>
            <person name="Rensing S.A."/>
            <person name="Schmutz J."/>
            <person name="Symeonidi A."/>
            <person name="Elias M."/>
            <person name="Eveleigh R.J."/>
            <person name="Herman E.K."/>
            <person name="Klute M.J."/>
            <person name="Nakayama T."/>
            <person name="Obornik M."/>
            <person name="Reyes-Prieto A."/>
            <person name="Armbrust E.V."/>
            <person name="Aves S.J."/>
            <person name="Beiko R.G."/>
            <person name="Coutinho P."/>
            <person name="Dacks J.B."/>
            <person name="Durnford D.G."/>
            <person name="Fast N.M."/>
            <person name="Green B.R."/>
            <person name="Grisdale C.J."/>
            <person name="Hempel F."/>
            <person name="Henrissat B."/>
            <person name="Hoppner M.P."/>
            <person name="Ishida K."/>
            <person name="Kim E."/>
            <person name="Koreny L."/>
            <person name="Kroth P.G."/>
            <person name="Liu Y."/>
            <person name="Malik S.B."/>
            <person name="Maier U.G."/>
            <person name="McRose D."/>
            <person name="Mock T."/>
            <person name="Neilson J.A."/>
            <person name="Onodera N.T."/>
            <person name="Poole A.M."/>
            <person name="Pritham E.J."/>
            <person name="Richards T.A."/>
            <person name="Rocap G."/>
            <person name="Roy S.W."/>
            <person name="Sarai C."/>
            <person name="Schaack S."/>
            <person name="Shirato S."/>
            <person name="Slamovits C.H."/>
            <person name="Spencer D.F."/>
            <person name="Suzuki S."/>
            <person name="Worden A.Z."/>
            <person name="Zauner S."/>
            <person name="Barry K."/>
            <person name="Bell C."/>
            <person name="Bharti A.K."/>
            <person name="Crow J.A."/>
            <person name="Grimwood J."/>
            <person name="Kramer R."/>
            <person name="Lindquist E."/>
            <person name="Lucas S."/>
            <person name="Salamov A."/>
            <person name="McFadden G.I."/>
            <person name="Lane C.E."/>
            <person name="Keeling P.J."/>
            <person name="Gray M.W."/>
            <person name="Grigoriev I.V."/>
            <person name="Archibald J.M."/>
        </authorList>
    </citation>
    <scope>NUCLEOTIDE SEQUENCE</scope>
    <source>
        <strain evidence="2 4">CCMP2712</strain>
    </source>
</reference>
<dbReference type="InterPro" id="IPR000719">
    <property type="entry name" value="Prot_kinase_dom"/>
</dbReference>
<dbReference type="GO" id="GO:0005524">
    <property type="term" value="F:ATP binding"/>
    <property type="evidence" value="ECO:0007669"/>
    <property type="project" value="InterPro"/>
</dbReference>
<dbReference type="Proteomes" id="UP000011087">
    <property type="component" value="Unassembled WGS sequence"/>
</dbReference>
<dbReference type="Gene3D" id="1.10.510.10">
    <property type="entry name" value="Transferase(Phosphotransferase) domain 1"/>
    <property type="match status" value="1"/>
</dbReference>
<dbReference type="KEGG" id="gtt:GUITHDRAFT_74122"/>
<evidence type="ECO:0000259" key="1">
    <source>
        <dbReference type="PROSITE" id="PS50011"/>
    </source>
</evidence>
<protein>
    <recommendedName>
        <fullName evidence="1">Protein kinase domain-containing protein</fullName>
    </recommendedName>
</protein>
<dbReference type="eggNOG" id="KOG0198">
    <property type="taxonomic scope" value="Eukaryota"/>
</dbReference>
<sequence length="168" mass="18840">MKLYQKNLRQVAQSRGGVLPEEDAIRYAIDVSRAMWGIHHLGKLHLDLKPENILWDEETDSVVVSDFGVTQTITKTIATLTQYKGTPNYSSPEAFDEHVSFKSDVWSFACTFLEMATGKQPWQGLTMVQIARRVAVDKLKPDGISDLSPSLSDLLDRCFSHDAGERPS</sequence>
<dbReference type="EnsemblProtists" id="EKX42262">
    <property type="protein sequence ID" value="EKX42262"/>
    <property type="gene ID" value="GUITHDRAFT_74122"/>
</dbReference>
<dbReference type="AlphaFoldDB" id="L1J1U6"/>
<dbReference type="GeneID" id="17298808"/>
<dbReference type="GO" id="GO:0004674">
    <property type="term" value="F:protein serine/threonine kinase activity"/>
    <property type="evidence" value="ECO:0007669"/>
    <property type="project" value="TreeGrafter"/>
</dbReference>
<dbReference type="PaxDb" id="55529-EKX42262"/>
<dbReference type="STRING" id="905079.L1J1U6"/>
<dbReference type="Pfam" id="PF00069">
    <property type="entry name" value="Pkinase"/>
    <property type="match status" value="1"/>
</dbReference>
<dbReference type="EMBL" id="JH993018">
    <property type="protein sequence ID" value="EKX42262.1"/>
    <property type="molecule type" value="Genomic_DNA"/>
</dbReference>
<organism evidence="2">
    <name type="scientific">Guillardia theta (strain CCMP2712)</name>
    <name type="common">Cryptophyte</name>
    <dbReference type="NCBI Taxonomy" id="905079"/>
    <lineage>
        <taxon>Eukaryota</taxon>
        <taxon>Cryptophyceae</taxon>
        <taxon>Pyrenomonadales</taxon>
        <taxon>Geminigeraceae</taxon>
        <taxon>Guillardia</taxon>
    </lineage>
</organism>
<dbReference type="OMA" id="HNEQFID"/>
<keyword evidence="4" id="KW-1185">Reference proteome</keyword>
<accession>L1J1U6</accession>
<evidence type="ECO:0000313" key="3">
    <source>
        <dbReference type="EnsemblProtists" id="EKX42262"/>
    </source>
</evidence>
<dbReference type="PROSITE" id="PS50011">
    <property type="entry name" value="PROTEIN_KINASE_DOM"/>
    <property type="match status" value="1"/>
</dbReference>
<dbReference type="PANTHER" id="PTHR24361">
    <property type="entry name" value="MITOGEN-ACTIVATED KINASE KINASE KINASE"/>
    <property type="match status" value="1"/>
</dbReference>
<evidence type="ECO:0000313" key="2">
    <source>
        <dbReference type="EMBL" id="EKX42262.1"/>
    </source>
</evidence>
<proteinExistence type="predicted"/>
<dbReference type="InterPro" id="IPR053235">
    <property type="entry name" value="Ser_Thr_kinase"/>
</dbReference>
<dbReference type="SMART" id="SM00220">
    <property type="entry name" value="S_TKc"/>
    <property type="match status" value="1"/>
</dbReference>
<gene>
    <name evidence="2" type="ORF">GUITHDRAFT_74122</name>
</gene>
<dbReference type="InterPro" id="IPR011009">
    <property type="entry name" value="Kinase-like_dom_sf"/>
</dbReference>
<dbReference type="GO" id="GO:0005737">
    <property type="term" value="C:cytoplasm"/>
    <property type="evidence" value="ECO:0007669"/>
    <property type="project" value="TreeGrafter"/>
</dbReference>